<reference evidence="8 9" key="1">
    <citation type="submission" date="2020-01" db="EMBL/GenBank/DDBJ databases">
        <title>Whole genome and functional gene identification of agarase of Vibrio HN897.</title>
        <authorList>
            <person name="Liu Y."/>
            <person name="Zhao Z."/>
        </authorList>
    </citation>
    <scope>NUCLEOTIDE SEQUENCE [LARGE SCALE GENOMIC DNA]</scope>
    <source>
        <strain evidence="8 9">HN897</strain>
    </source>
</reference>
<evidence type="ECO:0000256" key="5">
    <source>
        <dbReference type="ARBA" id="ARBA00023014"/>
    </source>
</evidence>
<dbReference type="EC" id="1.1.99.14" evidence="6"/>
<dbReference type="PROSITE" id="PS51379">
    <property type="entry name" value="4FE4S_FER_2"/>
    <property type="match status" value="1"/>
</dbReference>
<accession>A0A7Z2T701</accession>
<keyword evidence="6" id="KW-0813">Transport</keyword>
<dbReference type="PANTHER" id="PTHR32479">
    <property type="entry name" value="GLYCOLATE OXIDASE IRON-SULFUR SUBUNIT"/>
    <property type="match status" value="1"/>
</dbReference>
<keyword evidence="9" id="KW-1185">Reference proteome</keyword>
<dbReference type="Gene3D" id="1.10.1060.10">
    <property type="entry name" value="Alpha-helical ferredoxin"/>
    <property type="match status" value="1"/>
</dbReference>
<dbReference type="PROSITE" id="PS00198">
    <property type="entry name" value="4FE4S_FER_1"/>
    <property type="match status" value="1"/>
</dbReference>
<protein>
    <recommendedName>
        <fullName evidence="6">Glycolate oxidase iron-sulfur subunit</fullName>
        <ecNumber evidence="6">1.1.99.14</ecNumber>
    </recommendedName>
</protein>
<evidence type="ECO:0000256" key="1">
    <source>
        <dbReference type="ARBA" id="ARBA00022485"/>
    </source>
</evidence>
<comment type="cofactor">
    <cofactor evidence="6">
        <name>[4Fe-4S] cluster</name>
        <dbReference type="ChEBI" id="CHEBI:49883"/>
    </cofactor>
    <text evidence="6">Binds 2 [4Fe-4S] clusters.</text>
</comment>
<comment type="catalytic activity">
    <reaction evidence="6">
        <text>(R)-lactate + A = pyruvate + AH2</text>
        <dbReference type="Rhea" id="RHEA:15089"/>
        <dbReference type="ChEBI" id="CHEBI:13193"/>
        <dbReference type="ChEBI" id="CHEBI:15361"/>
        <dbReference type="ChEBI" id="CHEBI:16004"/>
        <dbReference type="ChEBI" id="CHEBI:17499"/>
    </reaction>
</comment>
<organism evidence="8 9">
    <name type="scientific">Vibrio astriarenae</name>
    <dbReference type="NCBI Taxonomy" id="1481923"/>
    <lineage>
        <taxon>Bacteria</taxon>
        <taxon>Pseudomonadati</taxon>
        <taxon>Pseudomonadota</taxon>
        <taxon>Gammaproteobacteria</taxon>
        <taxon>Vibrionales</taxon>
        <taxon>Vibrionaceae</taxon>
        <taxon>Vibrio</taxon>
    </lineage>
</organism>
<dbReference type="PIRSF" id="PIRSF000139">
    <property type="entry name" value="Glc_ox_4Fe-4S"/>
    <property type="match status" value="1"/>
</dbReference>
<sequence>MLIKVSPQFADTQLGSQGAKIIKKCVHRGFCNAHCPTFLATGDTNMSPRGRIYLIKEYLQGKSLTQVEMASIKTCVGCRSCETDCPGGVKVARLIELAKVTIEHEYPQSSTLKQRLMKTLCKVLPSPQTPLLMMSSIARDGLNSKGSLYVAKNQVKARISRHNPVSPNRTLALVTECTKAGLARNAHHSAQYILENMGYRVIELPKTHCCGAFKASIGESSKARQQARENIDAWWGLLSEESLEIVTISSSCEAQLKQYGNMLRCDKRYADKANYIARKTINIAELINKDRLNIVHNSRAQYRVAMHIPCSLRHRSDKHRELIQLVSRLPVIIDDTERERVCCGSGGTYSLFYPELASRIGKTKISDLTLGKPDYIVTANTGCQYHMGKHTNIPVIHWLELVFILMQSDKGIKKAAG</sequence>
<evidence type="ECO:0000256" key="2">
    <source>
        <dbReference type="ARBA" id="ARBA00022723"/>
    </source>
</evidence>
<dbReference type="Proteomes" id="UP000464262">
    <property type="component" value="Chromosome 2"/>
</dbReference>
<keyword evidence="5 6" id="KW-0411">Iron-sulfur</keyword>
<dbReference type="Pfam" id="PF02754">
    <property type="entry name" value="CCG"/>
    <property type="match status" value="2"/>
</dbReference>
<comment type="catalytic activity">
    <reaction evidence="6">
        <text>glycolate + A = glyoxylate + AH2</text>
        <dbReference type="Rhea" id="RHEA:21264"/>
        <dbReference type="ChEBI" id="CHEBI:13193"/>
        <dbReference type="ChEBI" id="CHEBI:17499"/>
        <dbReference type="ChEBI" id="CHEBI:29805"/>
        <dbReference type="ChEBI" id="CHEBI:36655"/>
        <dbReference type="EC" id="1.1.99.14"/>
    </reaction>
</comment>
<evidence type="ECO:0000256" key="6">
    <source>
        <dbReference type="PIRNR" id="PIRNR000139"/>
    </source>
</evidence>
<keyword evidence="1 6" id="KW-0004">4Fe-4S</keyword>
<dbReference type="InterPro" id="IPR017900">
    <property type="entry name" value="4Fe4S_Fe_S_CS"/>
</dbReference>
<dbReference type="EMBL" id="CP047476">
    <property type="protein sequence ID" value="QIA65317.1"/>
    <property type="molecule type" value="Genomic_DNA"/>
</dbReference>
<feature type="domain" description="4Fe-4S ferredoxin-type" evidence="7">
    <location>
        <begin position="65"/>
        <end position="94"/>
    </location>
</feature>
<comment type="function">
    <text evidence="6">Component of a complex that catalyzes the oxidation of glycolate to glyoxylate.</text>
</comment>
<gene>
    <name evidence="8" type="ORF">GT360_17385</name>
</gene>
<dbReference type="GO" id="GO:0046872">
    <property type="term" value="F:metal ion binding"/>
    <property type="evidence" value="ECO:0007669"/>
    <property type="project" value="UniProtKB-UniRule"/>
</dbReference>
<dbReference type="PANTHER" id="PTHR32479:SF17">
    <property type="entry name" value="GLYCOLATE OXIDASE IRON-SULFUR SUBUNIT"/>
    <property type="match status" value="1"/>
</dbReference>
<dbReference type="InterPro" id="IPR017896">
    <property type="entry name" value="4Fe4S_Fe-S-bd"/>
</dbReference>
<keyword evidence="3" id="KW-0677">Repeat</keyword>
<dbReference type="GO" id="GO:0051539">
    <property type="term" value="F:4 iron, 4 sulfur cluster binding"/>
    <property type="evidence" value="ECO:0007669"/>
    <property type="project" value="UniProtKB-UniRule"/>
</dbReference>
<dbReference type="RefSeq" id="WP_164650217.1">
    <property type="nucleotide sequence ID" value="NZ_CP047476.1"/>
</dbReference>
<evidence type="ECO:0000259" key="7">
    <source>
        <dbReference type="PROSITE" id="PS51379"/>
    </source>
</evidence>
<evidence type="ECO:0000313" key="8">
    <source>
        <dbReference type="EMBL" id="QIA65317.1"/>
    </source>
</evidence>
<evidence type="ECO:0000256" key="3">
    <source>
        <dbReference type="ARBA" id="ARBA00022737"/>
    </source>
</evidence>
<keyword evidence="6" id="KW-0249">Electron transport</keyword>
<dbReference type="Pfam" id="PF13183">
    <property type="entry name" value="Fer4_8"/>
    <property type="match status" value="1"/>
</dbReference>
<dbReference type="InterPro" id="IPR004017">
    <property type="entry name" value="Cys_rich_dom"/>
</dbReference>
<dbReference type="AlphaFoldDB" id="A0A7Z2T701"/>
<evidence type="ECO:0000313" key="9">
    <source>
        <dbReference type="Proteomes" id="UP000464262"/>
    </source>
</evidence>
<dbReference type="InterPro" id="IPR012257">
    <property type="entry name" value="Glc_ox_4Fe-4S"/>
</dbReference>
<dbReference type="SUPFAM" id="SSF46548">
    <property type="entry name" value="alpha-helical ferredoxin"/>
    <property type="match status" value="1"/>
</dbReference>
<dbReference type="KEGG" id="vas:GT360_17385"/>
<dbReference type="InterPro" id="IPR009051">
    <property type="entry name" value="Helical_ferredxn"/>
</dbReference>
<dbReference type="GO" id="GO:0019154">
    <property type="term" value="F:glycolate dehydrogenase activity"/>
    <property type="evidence" value="ECO:0007669"/>
    <property type="project" value="UniProtKB-EC"/>
</dbReference>
<keyword evidence="4 6" id="KW-0408">Iron</keyword>
<evidence type="ECO:0000256" key="4">
    <source>
        <dbReference type="ARBA" id="ARBA00023004"/>
    </source>
</evidence>
<keyword evidence="2 6" id="KW-0479">Metal-binding</keyword>
<proteinExistence type="predicted"/>
<name>A0A7Z2T701_9VIBR</name>